<dbReference type="EC" id="1.15.1.1" evidence="2"/>
<comment type="caution">
    <text evidence="5">The sequence shown here is derived from an EMBL/GenBank/DDBJ whole genome shotgun (WGS) entry which is preliminary data.</text>
</comment>
<dbReference type="InterPro" id="IPR036423">
    <property type="entry name" value="SOD-like_Cu/Zn_dom_sf"/>
</dbReference>
<evidence type="ECO:0000256" key="3">
    <source>
        <dbReference type="SAM" id="MobiDB-lite"/>
    </source>
</evidence>
<dbReference type="CDD" id="cd00305">
    <property type="entry name" value="Cu-Zn_Superoxide_Dismutase"/>
    <property type="match status" value="1"/>
</dbReference>
<evidence type="ECO:0000259" key="4">
    <source>
        <dbReference type="Pfam" id="PF00080"/>
    </source>
</evidence>
<comment type="catalytic activity">
    <reaction evidence="2">
        <text>2 superoxide + 2 H(+) = H2O2 + O2</text>
        <dbReference type="Rhea" id="RHEA:20696"/>
        <dbReference type="ChEBI" id="CHEBI:15378"/>
        <dbReference type="ChEBI" id="CHEBI:15379"/>
        <dbReference type="ChEBI" id="CHEBI:16240"/>
        <dbReference type="ChEBI" id="CHEBI:18421"/>
        <dbReference type="EC" id="1.15.1.1"/>
    </reaction>
</comment>
<keyword evidence="2" id="KW-0186">Copper</keyword>
<dbReference type="SUPFAM" id="SSF49329">
    <property type="entry name" value="Cu,Zn superoxide dismutase-like"/>
    <property type="match status" value="1"/>
</dbReference>
<gene>
    <name evidence="5" type="ORF">ACFS29_11235</name>
</gene>
<reference evidence="6" key="1">
    <citation type="journal article" date="2019" name="Int. J. Syst. Evol. Microbiol.">
        <title>The Global Catalogue of Microorganisms (GCM) 10K type strain sequencing project: providing services to taxonomists for standard genome sequencing and annotation.</title>
        <authorList>
            <consortium name="The Broad Institute Genomics Platform"/>
            <consortium name="The Broad Institute Genome Sequencing Center for Infectious Disease"/>
            <person name="Wu L."/>
            <person name="Ma J."/>
        </authorList>
    </citation>
    <scope>NUCLEOTIDE SEQUENCE [LARGE SCALE GENOMIC DNA]</scope>
    <source>
        <strain evidence="6">KCTC 32514</strain>
    </source>
</reference>
<accession>A0ABW5ZT54</accession>
<dbReference type="InterPro" id="IPR024134">
    <property type="entry name" value="SOD_Cu/Zn_/chaperone"/>
</dbReference>
<dbReference type="Gene3D" id="2.60.40.200">
    <property type="entry name" value="Superoxide dismutase, copper/zinc binding domain"/>
    <property type="match status" value="1"/>
</dbReference>
<proteinExistence type="inferred from homology"/>
<keyword evidence="2" id="KW-0560">Oxidoreductase</keyword>
<dbReference type="Proteomes" id="UP001597548">
    <property type="component" value="Unassembled WGS sequence"/>
</dbReference>
<keyword evidence="2" id="KW-0862">Zinc</keyword>
<keyword evidence="6" id="KW-1185">Reference proteome</keyword>
<dbReference type="PANTHER" id="PTHR10003">
    <property type="entry name" value="SUPEROXIDE DISMUTASE CU-ZN -RELATED"/>
    <property type="match status" value="1"/>
</dbReference>
<comment type="function">
    <text evidence="2">Destroys radicals which are normally produced within the cells and which are toxic to biological systems.</text>
</comment>
<comment type="similarity">
    <text evidence="1 2">Belongs to the Cu-Zn superoxide dismutase family.</text>
</comment>
<protein>
    <recommendedName>
        <fullName evidence="2">Superoxide dismutase [Cu-Zn]</fullName>
        <ecNumber evidence="2">1.15.1.1</ecNumber>
    </recommendedName>
</protein>
<dbReference type="RefSeq" id="WP_194508222.1">
    <property type="nucleotide sequence ID" value="NZ_JADILU010000004.1"/>
</dbReference>
<dbReference type="EMBL" id="JBHUOS010000009">
    <property type="protein sequence ID" value="MFD2916215.1"/>
    <property type="molecule type" value="Genomic_DNA"/>
</dbReference>
<evidence type="ECO:0000256" key="1">
    <source>
        <dbReference type="ARBA" id="ARBA00010457"/>
    </source>
</evidence>
<evidence type="ECO:0000256" key="2">
    <source>
        <dbReference type="RuleBase" id="RU000393"/>
    </source>
</evidence>
<evidence type="ECO:0000313" key="6">
    <source>
        <dbReference type="Proteomes" id="UP001597548"/>
    </source>
</evidence>
<dbReference type="PROSITE" id="PS00332">
    <property type="entry name" value="SOD_CU_ZN_2"/>
    <property type="match status" value="1"/>
</dbReference>
<keyword evidence="2" id="KW-0479">Metal-binding</keyword>
<organism evidence="5 6">
    <name type="scientific">Psychroserpens luteus</name>
    <dbReference type="NCBI Taxonomy" id="1434066"/>
    <lineage>
        <taxon>Bacteria</taxon>
        <taxon>Pseudomonadati</taxon>
        <taxon>Bacteroidota</taxon>
        <taxon>Flavobacteriia</taxon>
        <taxon>Flavobacteriales</taxon>
        <taxon>Flavobacteriaceae</taxon>
        <taxon>Psychroserpens</taxon>
    </lineage>
</organism>
<dbReference type="PROSITE" id="PS51257">
    <property type="entry name" value="PROKAR_LIPOPROTEIN"/>
    <property type="match status" value="1"/>
</dbReference>
<dbReference type="InterPro" id="IPR001424">
    <property type="entry name" value="SOD_Cu_Zn_dom"/>
</dbReference>
<name>A0ABW5ZT54_9FLAO</name>
<dbReference type="InterPro" id="IPR018152">
    <property type="entry name" value="SOD_Cu/Zn_BS"/>
</dbReference>
<comment type="cofactor">
    <cofactor evidence="2">
        <name>Cu cation</name>
        <dbReference type="ChEBI" id="CHEBI:23378"/>
    </cofactor>
    <text evidence="2">Binds 1 copper ion per subunit.</text>
</comment>
<feature type="region of interest" description="Disordered" evidence="3">
    <location>
        <begin position="26"/>
        <end position="51"/>
    </location>
</feature>
<sequence length="208" mass="22070">MKKSILYISILTLGLSISCKSDKKEVPNETDAETTVTETVEKEQNNATTKDQPAYYNETKKVIVQLDPKSNSGVSGNVVFKQEKGIVSMIAVLSGLTEGEHAIHIHEKADCSSDDGKSSGGHWNPTAQPHGKWGDAAGYHKGDIGNIVANANGQATISKVTDEWCIGCGDESKDILGKAIILHQGVDDFKSQPSGDAGSRVSCGGIIQ</sequence>
<dbReference type="Pfam" id="PF00080">
    <property type="entry name" value="Sod_Cu"/>
    <property type="match status" value="1"/>
</dbReference>
<comment type="cofactor">
    <cofactor evidence="2">
        <name>Zn(2+)</name>
        <dbReference type="ChEBI" id="CHEBI:29105"/>
    </cofactor>
    <text evidence="2">Binds 1 zinc ion per subunit.</text>
</comment>
<evidence type="ECO:0000313" key="5">
    <source>
        <dbReference type="EMBL" id="MFD2916215.1"/>
    </source>
</evidence>
<feature type="domain" description="Superoxide dismutase copper/zinc binding" evidence="4">
    <location>
        <begin position="74"/>
        <end position="206"/>
    </location>
</feature>